<protein>
    <submittedName>
        <fullName evidence="1">Methanol--corrinoid methyltransferase</fullName>
    </submittedName>
</protein>
<sequence>MVAVKFTELAYTNVDEFVYGSAKYPVKCANGMVIGGGTLYPELNCTLPMMLITEETMPKVLAQYEEMIHGVCSMGVELKVPGMLVEIELLPPCTFNPQWGIDVTKVVKGVMKEYETKFDLKSMLRMTPVDVREGKTLKHMYKGVEWDQVMDTMKGCAANGADFLSIESIGGKHLHDESVMNIDLPKAVFSLGIVGCRDMKILWDEIVKIAAANNILPAGDTACGFANTSMVMGHKNFIPKVFAAIDRVMCAVRTLVAVESGAVGPDKDCGYEGVYLKAISGTPISMEGRVAACAHSSAVGNVSLALADCWSNESVENVRLLGNMAPTVSMEQLAYDCRQMNVAKDKGFALQMRDILVESDNKYDPTAYIMTPSVVLRIAGEIIKGKTHFERTKIAAGATITELRAAAKAGSLELGPKEMKYLDIFEKQLNSIPNDEAEFTANMIKANPKHDLGMYNIS</sequence>
<gene>
    <name evidence="1" type="ORF">E4K67_25150</name>
</gene>
<keyword evidence="2" id="KW-1185">Reference proteome</keyword>
<evidence type="ECO:0000313" key="1">
    <source>
        <dbReference type="EMBL" id="TGE35490.1"/>
    </source>
</evidence>
<dbReference type="GO" id="GO:0008168">
    <property type="term" value="F:methyltransferase activity"/>
    <property type="evidence" value="ECO:0007669"/>
    <property type="project" value="UniProtKB-KW"/>
</dbReference>
<name>A0A4Z0QYH7_9FIRM</name>
<dbReference type="GO" id="GO:0032259">
    <property type="term" value="P:methylation"/>
    <property type="evidence" value="ECO:0007669"/>
    <property type="project" value="UniProtKB-KW"/>
</dbReference>
<dbReference type="EMBL" id="SPQQ01000014">
    <property type="protein sequence ID" value="TGE35490.1"/>
    <property type="molecule type" value="Genomic_DNA"/>
</dbReference>
<keyword evidence="1" id="KW-0489">Methyltransferase</keyword>
<dbReference type="Pfam" id="PF12176">
    <property type="entry name" value="MtaB"/>
    <property type="match status" value="1"/>
</dbReference>
<evidence type="ECO:0000313" key="2">
    <source>
        <dbReference type="Proteomes" id="UP000298460"/>
    </source>
</evidence>
<dbReference type="AlphaFoldDB" id="A0A4Z0QYH7"/>
<proteinExistence type="predicted"/>
<keyword evidence="1" id="KW-0808">Transferase</keyword>
<accession>A0A4Z0QYH7</accession>
<comment type="caution">
    <text evidence="1">The sequence shown here is derived from an EMBL/GenBank/DDBJ whole genome shotgun (WGS) entry which is preliminary data.</text>
</comment>
<dbReference type="OrthoDB" id="1768771at2"/>
<dbReference type="Proteomes" id="UP000298460">
    <property type="component" value="Unassembled WGS sequence"/>
</dbReference>
<dbReference type="InterPro" id="IPR021079">
    <property type="entry name" value="MeOH-cob_MeTrfase_bsu"/>
</dbReference>
<organism evidence="1 2">
    <name type="scientific">Desulfosporosinus fructosivorans</name>
    <dbReference type="NCBI Taxonomy" id="2018669"/>
    <lineage>
        <taxon>Bacteria</taxon>
        <taxon>Bacillati</taxon>
        <taxon>Bacillota</taxon>
        <taxon>Clostridia</taxon>
        <taxon>Eubacteriales</taxon>
        <taxon>Desulfitobacteriaceae</taxon>
        <taxon>Desulfosporosinus</taxon>
    </lineage>
</organism>
<reference evidence="1 2" key="1">
    <citation type="submission" date="2019-03" db="EMBL/GenBank/DDBJ databases">
        <title>Draft Genome Sequence of Desulfosporosinus fructosivorans Strain 63.6F, Isolated from Marine Sediment in the Baltic Sea.</title>
        <authorList>
            <person name="Hausmann B."/>
            <person name="Vandieken V."/>
            <person name="Pjevac P."/>
            <person name="Schreck K."/>
            <person name="Herbold C.W."/>
            <person name="Loy A."/>
        </authorList>
    </citation>
    <scope>NUCLEOTIDE SEQUENCE [LARGE SCALE GENOMIC DNA]</scope>
    <source>
        <strain evidence="1 2">63.6F</strain>
    </source>
</reference>